<accession>A0A937X9Q0</accession>
<dbReference type="Proteomes" id="UP000748308">
    <property type="component" value="Unassembled WGS sequence"/>
</dbReference>
<evidence type="ECO:0000259" key="1">
    <source>
        <dbReference type="PROSITE" id="PS51352"/>
    </source>
</evidence>
<dbReference type="PROSITE" id="PS51352">
    <property type="entry name" value="THIOREDOXIN_2"/>
    <property type="match status" value="1"/>
</dbReference>
<comment type="caution">
    <text evidence="2">The sequence shown here is derived from an EMBL/GenBank/DDBJ whole genome shotgun (WGS) entry which is preliminary data.</text>
</comment>
<protein>
    <recommendedName>
        <fullName evidence="1">Thioredoxin domain-containing protein</fullName>
    </recommendedName>
</protein>
<organism evidence="2 3">
    <name type="scientific">Eiseniibacteriota bacterium</name>
    <dbReference type="NCBI Taxonomy" id="2212470"/>
    <lineage>
        <taxon>Bacteria</taxon>
        <taxon>Candidatus Eiseniibacteriota</taxon>
    </lineage>
</organism>
<name>A0A937X9Q0_UNCEI</name>
<feature type="non-terminal residue" evidence="2">
    <location>
        <position position="1"/>
    </location>
</feature>
<dbReference type="Gene3D" id="3.40.30.10">
    <property type="entry name" value="Glutaredoxin"/>
    <property type="match status" value="1"/>
</dbReference>
<dbReference type="InterPro" id="IPR036249">
    <property type="entry name" value="Thioredoxin-like_sf"/>
</dbReference>
<dbReference type="InterPro" id="IPR013766">
    <property type="entry name" value="Thioredoxin_domain"/>
</dbReference>
<gene>
    <name evidence="2" type="ORF">FJY75_04320</name>
</gene>
<dbReference type="SUPFAM" id="SSF52833">
    <property type="entry name" value="Thioredoxin-like"/>
    <property type="match status" value="1"/>
</dbReference>
<evidence type="ECO:0000313" key="2">
    <source>
        <dbReference type="EMBL" id="MBM3317059.1"/>
    </source>
</evidence>
<reference evidence="2" key="1">
    <citation type="submission" date="2019-03" db="EMBL/GenBank/DDBJ databases">
        <title>Lake Tanganyika Metagenome-Assembled Genomes (MAGs).</title>
        <authorList>
            <person name="Tran P."/>
        </authorList>
    </citation>
    <scope>NUCLEOTIDE SEQUENCE</scope>
    <source>
        <strain evidence="2">M_DeepCast_400m_m2_100</strain>
    </source>
</reference>
<sequence>PAFVLPNVAGGAEAAGDTLFDVSSLTMLVFWTTHCGECIRRLEICQELDDWGRPEGLTAIGVNFDDRPSAKIGILAGSATPRMLQLYDEGGFVAGLFGAGAHSFSVYLIDAAGDILAVGHEIPADSLAVLRPLLGRLLDEASGAPAPATARAPEHPGAAELLRDAARSRPERLRIQGVGRVRWMDIDTTGTGATGPNGEEVEPGATLRHRLELQLIATISSGLTAGGLLWLSNEGAAVLRSGPDYLSSPWGSAFVRAAGSAPLPAVGPSRYSLRAGYYDAAFSPLLLMRWDKDDSPISGGQKLQGCGVCGGEAGVAGFIRSESLEKLEPEYLFEGARGDLALGRFADLALLYARPQEHHPGETADCFLASSAVMRYREHLYGGRATGHAALPYTPDLLRVSGGALWVRDETDAWRCGTKLPSYEPSTTRLLGAELVVPLPGRSELAAEIAASRWTPQPAAGEGAAGADSAVTGRALRAAWKMDWLVAGGRLPRPLARSGALAGGMNIRLNAGYQRIGRDFYSPYSALSYEANIRLAEGATLPGLKGPRGSARLEWGPFGLGGFLKRLDPVDEEAAFGGAETPGGARRMASLWADLLLWPGGTLMGGWVRDDRDPLPSQRAFLNPEDHRSAIPAENRRTKVLGFEQELRPRCLLILEAQWVDGERAWTGAPPGLEEAPPEAYGSRTFRAMLDVEF</sequence>
<dbReference type="AlphaFoldDB" id="A0A937X9Q0"/>
<dbReference type="EMBL" id="VGIY01000071">
    <property type="protein sequence ID" value="MBM3317059.1"/>
    <property type="molecule type" value="Genomic_DNA"/>
</dbReference>
<feature type="domain" description="Thioredoxin" evidence="1">
    <location>
        <begin position="1"/>
        <end position="139"/>
    </location>
</feature>
<evidence type="ECO:0000313" key="3">
    <source>
        <dbReference type="Proteomes" id="UP000748308"/>
    </source>
</evidence>
<proteinExistence type="predicted"/>